<dbReference type="AlphaFoldDB" id="A0A6A6ZDL8"/>
<gene>
    <name evidence="2" type="ORF">CC86DRAFT_413282</name>
</gene>
<dbReference type="EMBL" id="MU006246">
    <property type="protein sequence ID" value="KAF2819211.1"/>
    <property type="molecule type" value="Genomic_DNA"/>
</dbReference>
<feature type="region of interest" description="Disordered" evidence="1">
    <location>
        <begin position="323"/>
        <end position="380"/>
    </location>
</feature>
<evidence type="ECO:0000313" key="2">
    <source>
        <dbReference type="EMBL" id="KAF2819211.1"/>
    </source>
</evidence>
<proteinExistence type="predicted"/>
<feature type="region of interest" description="Disordered" evidence="1">
    <location>
        <begin position="201"/>
        <end position="255"/>
    </location>
</feature>
<dbReference type="Proteomes" id="UP000799424">
    <property type="component" value="Unassembled WGS sequence"/>
</dbReference>
<feature type="compositionally biased region" description="Basic and acidic residues" evidence="1">
    <location>
        <begin position="346"/>
        <end position="371"/>
    </location>
</feature>
<keyword evidence="3" id="KW-1185">Reference proteome</keyword>
<feature type="compositionally biased region" description="Basic and acidic residues" evidence="1">
    <location>
        <begin position="323"/>
        <end position="334"/>
    </location>
</feature>
<protein>
    <submittedName>
        <fullName evidence="2">Uncharacterized protein</fullName>
    </submittedName>
</protein>
<name>A0A6A6ZDL8_9PLEO</name>
<sequence>MSSLTEQSIEMPLLERLKKEMKKHAPLLEYIPLDDIEMTTQTDVPNTISQTCELGTVPGRNGSQLTLVACMVLKSITTATDGGIPRVLLYGHGPDGLSRRQQFTAREVSRLNSLNATFAPANANPDTLNALLKYIFLAKGAPIPAPAEVKFLFGFTRALGQVCRAYKERAAKTKAVSAREDTPMVDGSMLLPQTVPELLANSLPQDNDDVDLDEISLGEDPSTSNAQTGSAHMTSSQIPPGEDTQAPSTPSATAGSVKMALSVTGSFHAEDDSDASIASVKRTLTKYQELRRGEKVIQSDLEATDGAKVLMQMAHKASQERLETEQEAERKALEAKQATELGQLEESQRPENDEMGRRHAAQIREKEKVDQAIKQTQENTPRERVWAIIDYLDEERPAKRQKVACGDEDRMEE</sequence>
<feature type="compositionally biased region" description="Polar residues" evidence="1">
    <location>
        <begin position="245"/>
        <end position="254"/>
    </location>
</feature>
<feature type="compositionally biased region" description="Acidic residues" evidence="1">
    <location>
        <begin position="206"/>
        <end position="217"/>
    </location>
</feature>
<evidence type="ECO:0000313" key="3">
    <source>
        <dbReference type="Proteomes" id="UP000799424"/>
    </source>
</evidence>
<evidence type="ECO:0000256" key="1">
    <source>
        <dbReference type="SAM" id="MobiDB-lite"/>
    </source>
</evidence>
<feature type="compositionally biased region" description="Polar residues" evidence="1">
    <location>
        <begin position="221"/>
        <end position="238"/>
    </location>
</feature>
<reference evidence="2" key="1">
    <citation type="journal article" date="2020" name="Stud. Mycol.">
        <title>101 Dothideomycetes genomes: a test case for predicting lifestyles and emergence of pathogens.</title>
        <authorList>
            <person name="Haridas S."/>
            <person name="Albert R."/>
            <person name="Binder M."/>
            <person name="Bloem J."/>
            <person name="Labutti K."/>
            <person name="Salamov A."/>
            <person name="Andreopoulos B."/>
            <person name="Baker S."/>
            <person name="Barry K."/>
            <person name="Bills G."/>
            <person name="Bluhm B."/>
            <person name="Cannon C."/>
            <person name="Castanera R."/>
            <person name="Culley D."/>
            <person name="Daum C."/>
            <person name="Ezra D."/>
            <person name="Gonzalez J."/>
            <person name="Henrissat B."/>
            <person name="Kuo A."/>
            <person name="Liang C."/>
            <person name="Lipzen A."/>
            <person name="Lutzoni F."/>
            <person name="Magnuson J."/>
            <person name="Mondo S."/>
            <person name="Nolan M."/>
            <person name="Ohm R."/>
            <person name="Pangilinan J."/>
            <person name="Park H.-J."/>
            <person name="Ramirez L."/>
            <person name="Alfaro M."/>
            <person name="Sun H."/>
            <person name="Tritt A."/>
            <person name="Yoshinaga Y."/>
            <person name="Zwiers L.-H."/>
            <person name="Turgeon B."/>
            <person name="Goodwin S."/>
            <person name="Spatafora J."/>
            <person name="Crous P."/>
            <person name="Grigoriev I."/>
        </authorList>
    </citation>
    <scope>NUCLEOTIDE SEQUENCE</scope>
    <source>
        <strain evidence="2">CBS 113818</strain>
    </source>
</reference>
<accession>A0A6A6ZDL8</accession>
<organism evidence="2 3">
    <name type="scientific">Ophiobolus disseminans</name>
    <dbReference type="NCBI Taxonomy" id="1469910"/>
    <lineage>
        <taxon>Eukaryota</taxon>
        <taxon>Fungi</taxon>
        <taxon>Dikarya</taxon>
        <taxon>Ascomycota</taxon>
        <taxon>Pezizomycotina</taxon>
        <taxon>Dothideomycetes</taxon>
        <taxon>Pleosporomycetidae</taxon>
        <taxon>Pleosporales</taxon>
        <taxon>Pleosporineae</taxon>
        <taxon>Phaeosphaeriaceae</taxon>
        <taxon>Ophiobolus</taxon>
    </lineage>
</organism>